<evidence type="ECO:0000259" key="2">
    <source>
        <dbReference type="SMART" id="SM00642"/>
    </source>
</evidence>
<proteinExistence type="inferred from homology"/>
<dbReference type="OrthoDB" id="9043248at2"/>
<organism evidence="3 4">
    <name type="scientific">Arachnia propionica</name>
    <dbReference type="NCBI Taxonomy" id="1750"/>
    <lineage>
        <taxon>Bacteria</taxon>
        <taxon>Bacillati</taxon>
        <taxon>Actinomycetota</taxon>
        <taxon>Actinomycetes</taxon>
        <taxon>Propionibacteriales</taxon>
        <taxon>Propionibacteriaceae</taxon>
        <taxon>Arachnia</taxon>
    </lineage>
</organism>
<dbReference type="EMBL" id="RQZG01000007">
    <property type="protein sequence ID" value="RRD05158.1"/>
    <property type="molecule type" value="Genomic_DNA"/>
</dbReference>
<dbReference type="Gene3D" id="3.90.400.10">
    <property type="entry name" value="Oligo-1,6-glucosidase, Domain 2"/>
    <property type="match status" value="1"/>
</dbReference>
<protein>
    <submittedName>
        <fullName evidence="3">Glycoside hydrolase family 13 protein</fullName>
    </submittedName>
</protein>
<dbReference type="SMART" id="SM00642">
    <property type="entry name" value="Aamy"/>
    <property type="match status" value="1"/>
</dbReference>
<name>A0A3P1T767_9ACTN</name>
<comment type="similarity">
    <text evidence="1">Belongs to the glycosyl hydrolase 13 family.</text>
</comment>
<dbReference type="PANTHER" id="PTHR10357:SF179">
    <property type="entry name" value="NEUTRAL AND BASIC AMINO ACID TRANSPORT PROTEIN RBAT"/>
    <property type="match status" value="1"/>
</dbReference>
<dbReference type="GO" id="GO:0009313">
    <property type="term" value="P:oligosaccharide catabolic process"/>
    <property type="evidence" value="ECO:0007669"/>
    <property type="project" value="TreeGrafter"/>
</dbReference>
<comment type="caution">
    <text evidence="3">The sequence shown here is derived from an EMBL/GenBank/DDBJ whole genome shotgun (WGS) entry which is preliminary data.</text>
</comment>
<dbReference type="InterPro" id="IPR006047">
    <property type="entry name" value="GH13_cat_dom"/>
</dbReference>
<dbReference type="AlphaFoldDB" id="A0A3P1T767"/>
<reference evidence="3 4" key="1">
    <citation type="submission" date="2018-11" db="EMBL/GenBank/DDBJ databases">
        <title>Genomes From Bacteria Associated with the Canine Oral Cavity: a Test Case for Automated Genome-Based Taxonomic Assignment.</title>
        <authorList>
            <person name="Coil D.A."/>
            <person name="Jospin G."/>
            <person name="Darling A.E."/>
            <person name="Wallis C."/>
            <person name="Davis I.J."/>
            <person name="Harris S."/>
            <person name="Eisen J.A."/>
            <person name="Holcombe L.J."/>
            <person name="O'Flynn C."/>
        </authorList>
    </citation>
    <scope>NUCLEOTIDE SEQUENCE [LARGE SCALE GENOMIC DNA]</scope>
    <source>
        <strain evidence="3 4">OH887_COT-365</strain>
    </source>
</reference>
<keyword evidence="3" id="KW-0378">Hydrolase</keyword>
<evidence type="ECO:0000256" key="1">
    <source>
        <dbReference type="ARBA" id="ARBA00008061"/>
    </source>
</evidence>
<dbReference type="PANTHER" id="PTHR10357">
    <property type="entry name" value="ALPHA-AMYLASE FAMILY MEMBER"/>
    <property type="match status" value="1"/>
</dbReference>
<dbReference type="CDD" id="cd11332">
    <property type="entry name" value="AmyAc_OligoGlu_TS"/>
    <property type="match status" value="1"/>
</dbReference>
<evidence type="ECO:0000313" key="3">
    <source>
        <dbReference type="EMBL" id="RRD05158.1"/>
    </source>
</evidence>
<dbReference type="Proteomes" id="UP000280819">
    <property type="component" value="Unassembled WGS sequence"/>
</dbReference>
<dbReference type="SUPFAM" id="SSF51445">
    <property type="entry name" value="(Trans)glycosidases"/>
    <property type="match status" value="1"/>
</dbReference>
<sequence>MGVAGAAAGGGEAVSTESPTWWRDAVVYQIYPRSFADGNADGIGDLAGILAHVDHLVWLGVDAVWLSPFYASELADGGYDVIDHRAIDPRIGTLEEFDALVAALAEHDIRVIIDIVPNHSSNLHPWFQEALASGRGSLARGRYHFRDGTGDGGELPPSDWESLFGGPAWTRVDDGQWYLHTFAHEQPDLNWDHPEVRRHFLEVLEFWADRGVAGFRIDAAHMLIKHLPEALPSQAELNSWSGVGDHPVLDRDELRDLYRTWRELFNRYDPPRTAVAEAAVPAERVPMYASPETLGQSFFFDLLLGDYDARGFHDTIDRCLATAAATGSSVTWVLNNHDTVRSASRYGTRFAGMGPNGFPLVKHGMDWLLAHGDPVLCDAARGLRRARAAALVMLALPGSAYLYQGEELGLPEVAEIPDDRRADPAFFRNPGVDMGRDGCRVPLPWTRTGASFGFGDGGSHLPQPAWFGRYSVEAEREDPNSTLHMYREALRLRRELGVGEGFEWLPTDSDEVLHFRRGPWQVVANFGPTPVPLPEGRLLLSSGEVGKDLPGETTAWLLGG</sequence>
<gene>
    <name evidence="3" type="ORF">EII34_07400</name>
</gene>
<dbReference type="InterPro" id="IPR045857">
    <property type="entry name" value="O16G_dom_2"/>
</dbReference>
<evidence type="ECO:0000313" key="4">
    <source>
        <dbReference type="Proteomes" id="UP000280819"/>
    </source>
</evidence>
<dbReference type="GO" id="GO:0004556">
    <property type="term" value="F:alpha-amylase activity"/>
    <property type="evidence" value="ECO:0007669"/>
    <property type="project" value="TreeGrafter"/>
</dbReference>
<dbReference type="Gene3D" id="3.20.20.80">
    <property type="entry name" value="Glycosidases"/>
    <property type="match status" value="1"/>
</dbReference>
<dbReference type="Pfam" id="PF00128">
    <property type="entry name" value="Alpha-amylase"/>
    <property type="match status" value="2"/>
</dbReference>
<feature type="domain" description="Glycosyl hydrolase family 13 catalytic" evidence="2">
    <location>
        <begin position="29"/>
        <end position="440"/>
    </location>
</feature>
<dbReference type="InterPro" id="IPR017853">
    <property type="entry name" value="GH"/>
</dbReference>
<accession>A0A3P1T767</accession>